<feature type="region of interest" description="Disordered" evidence="1">
    <location>
        <begin position="612"/>
        <end position="668"/>
    </location>
</feature>
<feature type="region of interest" description="Disordered" evidence="1">
    <location>
        <begin position="458"/>
        <end position="574"/>
    </location>
</feature>
<feature type="compositionally biased region" description="Basic and acidic residues" evidence="1">
    <location>
        <begin position="486"/>
        <end position="513"/>
    </location>
</feature>
<evidence type="ECO:0000313" key="3">
    <source>
        <dbReference type="Proteomes" id="UP000283269"/>
    </source>
</evidence>
<accession>A0A409XCS0</accession>
<evidence type="ECO:0000313" key="2">
    <source>
        <dbReference type="EMBL" id="PPQ88572.1"/>
    </source>
</evidence>
<feature type="compositionally biased region" description="Basic and acidic residues" evidence="1">
    <location>
        <begin position="88"/>
        <end position="131"/>
    </location>
</feature>
<gene>
    <name evidence="2" type="ORF">CVT25_009952</name>
</gene>
<name>A0A409XCS0_PSICY</name>
<feature type="compositionally biased region" description="Polar residues" evidence="1">
    <location>
        <begin position="33"/>
        <end position="43"/>
    </location>
</feature>
<dbReference type="OrthoDB" id="2536714at2759"/>
<feature type="region of interest" description="Disordered" evidence="1">
    <location>
        <begin position="164"/>
        <end position="290"/>
    </location>
</feature>
<dbReference type="EMBL" id="NHYD01002059">
    <property type="protein sequence ID" value="PPQ88572.1"/>
    <property type="molecule type" value="Genomic_DNA"/>
</dbReference>
<dbReference type="InParanoid" id="A0A409XCS0"/>
<comment type="caution">
    <text evidence="2">The sequence shown here is derived from an EMBL/GenBank/DDBJ whole genome shotgun (WGS) entry which is preliminary data.</text>
</comment>
<evidence type="ECO:0000256" key="1">
    <source>
        <dbReference type="SAM" id="MobiDB-lite"/>
    </source>
</evidence>
<proteinExistence type="predicted"/>
<feature type="region of interest" description="Disordered" evidence="1">
    <location>
        <begin position="376"/>
        <end position="443"/>
    </location>
</feature>
<feature type="region of interest" description="Disordered" evidence="1">
    <location>
        <begin position="1"/>
        <end position="133"/>
    </location>
</feature>
<feature type="compositionally biased region" description="Polar residues" evidence="1">
    <location>
        <begin position="1"/>
        <end position="17"/>
    </location>
</feature>
<keyword evidence="3" id="KW-1185">Reference proteome</keyword>
<feature type="compositionally biased region" description="Polar residues" evidence="1">
    <location>
        <begin position="253"/>
        <end position="274"/>
    </location>
</feature>
<feature type="compositionally biased region" description="Polar residues" evidence="1">
    <location>
        <begin position="224"/>
        <end position="245"/>
    </location>
</feature>
<feature type="compositionally biased region" description="Polar residues" evidence="1">
    <location>
        <begin position="164"/>
        <end position="174"/>
    </location>
</feature>
<feature type="compositionally biased region" description="Polar residues" evidence="1">
    <location>
        <begin position="428"/>
        <end position="440"/>
    </location>
</feature>
<dbReference type="Proteomes" id="UP000283269">
    <property type="component" value="Unassembled WGS sequence"/>
</dbReference>
<feature type="compositionally biased region" description="Polar residues" evidence="1">
    <location>
        <begin position="402"/>
        <end position="412"/>
    </location>
</feature>
<sequence length="697" mass="75152">MSEPPSRSNAYSGQRQNSIRDKASYGIRPTFPSPTETSPGLAQSSSNSASNSSSSPPEPTTPPRVIGSRTRYPDLGRVPLHRRGTSKTYERLEDLLKEAGYKETRIFTPETERSDHRADGGDSTKSGDDNRTSVVKDGMEAVVGFFAGLLPSAAGSRINLTATEGENEFTTSPLEYSPPTSPLATRQSLRQAGRLSLDQTEPSTPSIMTSSIDSLGDPTPRLGRQNNTRSSKPTPTIIHPQTNAPPHQPSLIPRTSGQSSASIQRQPSWNSVNRPNYPFGGENTNIASPRPSRAGAYLRHMASTQSMPGRPNSTPVHPFNRSTLHLNESDCEDPGLTYSRRGNGEGEGHEEPPLPPTWLETVARAVLFGGTGAYIGGPSQHSVPDPAQKSSNNSKRVGKTQVLRQTRSSLSQVPSRRSKRPVVPRSGLSDQTNTAATTGNELLAPPPLLFSMIERGRSGRSEGEVSMTRVVCRSAPSSRSGSMVRGHGEGMKERWRLGQERGRDRKKRDESDRLPSLAKTQVEGDVWSQPRIGYGSRSTADNPNRYLSGWGGDIESEGDGIGPSSDEEDEGELDLARLLVPPKRQNSIKSLRKHLASQASAQTALKNFAAGPGFRAARGSNVVSSRTPSLLRRKPTEEDWDGEAPEEWGGSWARRGKGSRGSEDDDAESFVGLFDGRANTGSGRSRLGFASAWGGGS</sequence>
<feature type="compositionally biased region" description="Basic and acidic residues" evidence="1">
    <location>
        <begin position="342"/>
        <end position="352"/>
    </location>
</feature>
<reference evidence="2 3" key="1">
    <citation type="journal article" date="2018" name="Evol. Lett.">
        <title>Horizontal gene cluster transfer increased hallucinogenic mushroom diversity.</title>
        <authorList>
            <person name="Reynolds H.T."/>
            <person name="Vijayakumar V."/>
            <person name="Gluck-Thaler E."/>
            <person name="Korotkin H.B."/>
            <person name="Matheny P.B."/>
            <person name="Slot J.C."/>
        </authorList>
    </citation>
    <scope>NUCLEOTIDE SEQUENCE [LARGE SCALE GENOMIC DNA]</scope>
    <source>
        <strain evidence="2 3">2631</strain>
    </source>
</reference>
<feature type="compositionally biased region" description="Low complexity" evidence="1">
    <location>
        <begin position="44"/>
        <end position="55"/>
    </location>
</feature>
<protein>
    <submittedName>
        <fullName evidence="2">Uncharacterized protein</fullName>
    </submittedName>
</protein>
<feature type="region of interest" description="Disordered" evidence="1">
    <location>
        <begin position="325"/>
        <end position="356"/>
    </location>
</feature>
<organism evidence="2 3">
    <name type="scientific">Psilocybe cyanescens</name>
    <dbReference type="NCBI Taxonomy" id="93625"/>
    <lineage>
        <taxon>Eukaryota</taxon>
        <taxon>Fungi</taxon>
        <taxon>Dikarya</taxon>
        <taxon>Basidiomycota</taxon>
        <taxon>Agaricomycotina</taxon>
        <taxon>Agaricomycetes</taxon>
        <taxon>Agaricomycetidae</taxon>
        <taxon>Agaricales</taxon>
        <taxon>Agaricineae</taxon>
        <taxon>Strophariaceae</taxon>
        <taxon>Psilocybe</taxon>
    </lineage>
</organism>
<feature type="compositionally biased region" description="Polar residues" evidence="1">
    <location>
        <begin position="197"/>
        <end position="213"/>
    </location>
</feature>
<dbReference type="AlphaFoldDB" id="A0A409XCS0"/>